<keyword evidence="1" id="KW-0812">Transmembrane</keyword>
<organism evidence="2 3">
    <name type="scientific">Candidatus Nanohalobium constans</name>
    <dbReference type="NCBI Taxonomy" id="2565781"/>
    <lineage>
        <taxon>Archaea</taxon>
        <taxon>Candidatus Nanohalarchaeota</taxon>
        <taxon>Candidatus Nanohalobia</taxon>
        <taxon>Candidatus Nanohalobiales</taxon>
        <taxon>Candidatus Nanohalobiaceae</taxon>
        <taxon>Candidatus Nanohalobium</taxon>
    </lineage>
</organism>
<keyword evidence="3" id="KW-1185">Reference proteome</keyword>
<evidence type="ECO:0000313" key="3">
    <source>
        <dbReference type="Proteomes" id="UP000377803"/>
    </source>
</evidence>
<dbReference type="KEGG" id="ncon:LC1Nh_1133"/>
<dbReference type="EMBL" id="CP040089">
    <property type="protein sequence ID" value="QGA81001.1"/>
    <property type="molecule type" value="Genomic_DNA"/>
</dbReference>
<name>A0A5Q0UI38_9ARCH</name>
<dbReference type="GeneID" id="42365531"/>
<dbReference type="RefSeq" id="WP_153550749.1">
    <property type="nucleotide sequence ID" value="NZ_CP040089.1"/>
</dbReference>
<sequence length="152" mass="16264">MEKLFRQRKGQSAIEYLTTYGWMLLVIAIVGGAIFTTVQGNSNLSSVTGFQGEDVQITNFGLDSSDNLQMEIRAQTSEQATIREVILSNDGNSASNTSVDKTIDVGETKTVTLTGVSSDSVSNDFDVEIVYDTGGLSNLTVNGTMTGSFTVQ</sequence>
<keyword evidence="1" id="KW-0472">Membrane</keyword>
<evidence type="ECO:0000256" key="1">
    <source>
        <dbReference type="SAM" id="Phobius"/>
    </source>
</evidence>
<protein>
    <submittedName>
        <fullName evidence="2">Uncharacterized protein</fullName>
    </submittedName>
</protein>
<reference evidence="3" key="1">
    <citation type="submission" date="2019-05" db="EMBL/GenBank/DDBJ databases">
        <title>Candidatus Nanohalobium constans, a novel model system to study the DPANN nano-sized archaea: genomic and physiological characterization of a nanoarchaeon co-cultured with its chitinotrophic host.</title>
        <authorList>
            <person name="La Cono V."/>
            <person name="Arcadi E."/>
            <person name="Crisafi F."/>
            <person name="Denaro R."/>
            <person name="La Spada G."/>
            <person name="Messina E."/>
            <person name="Smedile F."/>
            <person name="Toshchakov S.V."/>
            <person name="Shevchenko M.A."/>
            <person name="Golyshin P.N."/>
            <person name="Golyshina O.V."/>
            <person name="Ferrer M."/>
            <person name="Rohde M."/>
            <person name="Mushegian A."/>
            <person name="Sorokin D.Y."/>
            <person name="Giuliano L."/>
            <person name="Yakimov M.M."/>
        </authorList>
    </citation>
    <scope>NUCLEOTIDE SEQUENCE [LARGE SCALE GENOMIC DNA]</scope>
    <source>
        <strain evidence="3">LC1Nh</strain>
    </source>
</reference>
<evidence type="ECO:0000313" key="2">
    <source>
        <dbReference type="EMBL" id="QGA81001.1"/>
    </source>
</evidence>
<proteinExistence type="predicted"/>
<accession>A0A5Q0UI38</accession>
<gene>
    <name evidence="2" type="ORF">LC1Nh_1133</name>
</gene>
<feature type="transmembrane region" description="Helical" evidence="1">
    <location>
        <begin position="20"/>
        <end position="38"/>
    </location>
</feature>
<dbReference type="Proteomes" id="UP000377803">
    <property type="component" value="Chromosome"/>
</dbReference>
<dbReference type="AlphaFoldDB" id="A0A5Q0UI38"/>
<keyword evidence="1" id="KW-1133">Transmembrane helix</keyword>